<dbReference type="InterPro" id="IPR033167">
    <property type="entry name" value="Nre"/>
</dbReference>
<organism evidence="4 5">
    <name type="scientific">Caldisphaera lagunensis (strain DSM 15908 / JCM 11604 / ANMR 0165 / IC-154)</name>
    <dbReference type="NCBI Taxonomy" id="1056495"/>
    <lineage>
        <taxon>Archaea</taxon>
        <taxon>Thermoproteota</taxon>
        <taxon>Thermoprotei</taxon>
        <taxon>Acidilobales</taxon>
        <taxon>Caldisphaeraceae</taxon>
        <taxon>Caldisphaera</taxon>
    </lineage>
</organism>
<keyword evidence="1" id="KW-0227">DNA damage</keyword>
<dbReference type="HAMAP" id="MF_02096">
    <property type="entry name" value="Nre"/>
    <property type="match status" value="1"/>
</dbReference>
<reference evidence="5" key="1">
    <citation type="submission" date="2012-03" db="EMBL/GenBank/DDBJ databases">
        <title>Complete genome of Caldisphaera lagunensis DSM 15908.</title>
        <authorList>
            <person name="Lucas S."/>
            <person name="Copeland A."/>
            <person name="Lapidus A."/>
            <person name="Glavina del Rio T."/>
            <person name="Dalin E."/>
            <person name="Tice H."/>
            <person name="Bruce D."/>
            <person name="Goodwin L."/>
            <person name="Pitluck S."/>
            <person name="Peters L."/>
            <person name="Mikhailova N."/>
            <person name="Teshima H."/>
            <person name="Kyrpides N."/>
            <person name="Mavromatis K."/>
            <person name="Ivanova N."/>
            <person name="Brettin T."/>
            <person name="Detter J.C."/>
            <person name="Han C."/>
            <person name="Larimer F."/>
            <person name="Land M."/>
            <person name="Hauser L."/>
            <person name="Markowitz V."/>
            <person name="Cheng J.-F."/>
            <person name="Hugenholtz P."/>
            <person name="Woyke T."/>
            <person name="Wu D."/>
            <person name="Spring S."/>
            <person name="Schroeder M."/>
            <person name="Brambilla E."/>
            <person name="Klenk H.-P."/>
            <person name="Eisen J.A."/>
        </authorList>
    </citation>
    <scope>NUCLEOTIDE SEQUENCE [LARGE SCALE GENOMIC DNA]</scope>
    <source>
        <strain evidence="5">DSM 15908 / JCM 11604 / IC-154</strain>
    </source>
</reference>
<feature type="domain" description="Archaeal Nre N-terminal" evidence="2">
    <location>
        <begin position="18"/>
        <end position="289"/>
    </location>
</feature>
<proteinExistence type="inferred from homology"/>
<dbReference type="EMBL" id="CP003378">
    <property type="protein sequence ID" value="AFZ71048.1"/>
    <property type="molecule type" value="Genomic_DNA"/>
</dbReference>
<gene>
    <name evidence="4" type="ordered locus">Calag_1339</name>
</gene>
<dbReference type="AlphaFoldDB" id="L0AAV6"/>
<feature type="domain" description="Archaeal Nre C-terminal" evidence="3">
    <location>
        <begin position="308"/>
        <end position="408"/>
    </location>
</feature>
<dbReference type="InParanoid" id="L0AAV6"/>
<dbReference type="GeneID" id="14212599"/>
<evidence type="ECO:0000313" key="4">
    <source>
        <dbReference type="EMBL" id="AFZ71048.1"/>
    </source>
</evidence>
<dbReference type="InterPro" id="IPR006978">
    <property type="entry name" value="Nre_N"/>
</dbReference>
<evidence type="ECO:0000313" key="5">
    <source>
        <dbReference type="Proteomes" id="UP000010469"/>
    </source>
</evidence>
<comment type="similarity">
    <text evidence="1">Belongs to the Nre family.</text>
</comment>
<comment type="caution">
    <text evidence="1">Lacks conserved residue(s) required for the propagation of feature annotation.</text>
</comment>
<accession>L0AAV6</accession>
<dbReference type="HOGENOM" id="CLU_039703_0_0_2"/>
<evidence type="ECO:0000256" key="1">
    <source>
        <dbReference type="HAMAP-Rule" id="MF_02096"/>
    </source>
</evidence>
<dbReference type="Pfam" id="PF04895">
    <property type="entry name" value="Nre_C"/>
    <property type="match status" value="1"/>
</dbReference>
<keyword evidence="1" id="KW-0234">DNA repair</keyword>
<dbReference type="GO" id="GO:0006281">
    <property type="term" value="P:DNA repair"/>
    <property type="evidence" value="ECO:0007669"/>
    <property type="project" value="UniProtKB-UniRule"/>
</dbReference>
<evidence type="ECO:0000259" key="3">
    <source>
        <dbReference type="Pfam" id="PF04895"/>
    </source>
</evidence>
<name>L0AAV6_CALLD</name>
<evidence type="ECO:0000259" key="2">
    <source>
        <dbReference type="Pfam" id="PF04894"/>
    </source>
</evidence>
<dbReference type="Pfam" id="PF04894">
    <property type="entry name" value="Nre_N"/>
    <property type="match status" value="1"/>
</dbReference>
<protein>
    <recommendedName>
        <fullName evidence="1">DNA repair protein</fullName>
    </recommendedName>
</protein>
<sequence length="412" mass="47172">MARIPPELCAQCKGYKKLCGLPKCPILEEFRARVNSSLKISNKDVNGSTPPSGIIGEYGYPKVLFHYMVPPGLSGDKAKYTDNPVLWSIKKEPLDNIVKMRSELVSATIMVDINRPWELYQNEIGLAIISERPVDSEVLLKKEPLPKLSFDGITKPIGPKAPAEKIIVRDNPKLNITTEKIIWDDLKAEKAIWKIYSSGIDIYTIQNMLSLGFLGKVKNRRLVPTRWSITAVDDIISNELRKKIRDFNEINAIMAFEGEYLSNRFLIIFIPGEGSFEWIEVWHPSSIWTKYATKPIIDKVEEDALGRVSNMDGGFSAARLSVLEYLYKIKRKANVIILREILPTYYAPVGNWHIRETVKNSLLKDPIIKTNDIREIILYIRNWVRANPNDVIEKSELLNLKKRKLTEFMNND</sequence>
<keyword evidence="5" id="KW-1185">Reference proteome</keyword>
<dbReference type="KEGG" id="clg:Calag_1339"/>
<dbReference type="OrthoDB" id="6609at2157"/>
<dbReference type="RefSeq" id="WP_015232945.1">
    <property type="nucleotide sequence ID" value="NC_019791.1"/>
</dbReference>
<dbReference type="eggNOG" id="arCOG04269">
    <property type="taxonomic scope" value="Archaea"/>
</dbReference>
<dbReference type="Proteomes" id="UP000010469">
    <property type="component" value="Chromosome"/>
</dbReference>
<comment type="function">
    <text evidence="1">Involved in DNA damage repair.</text>
</comment>
<dbReference type="PANTHER" id="PTHR38136:SF3">
    <property type="entry name" value="DNA REPAIR PROTEIN"/>
    <property type="match status" value="1"/>
</dbReference>
<dbReference type="PANTHER" id="PTHR38136">
    <property type="entry name" value="DNA REPAIR PROTEIN"/>
    <property type="match status" value="1"/>
</dbReference>
<dbReference type="STRING" id="1056495.Calag_1339"/>
<dbReference type="InterPro" id="IPR006979">
    <property type="entry name" value="Nre_C"/>
</dbReference>